<proteinExistence type="predicted"/>
<accession>A0AAE3P068</accession>
<dbReference type="EMBL" id="JARGYC010000173">
    <property type="protein sequence ID" value="MDF0603917.1"/>
    <property type="molecule type" value="Genomic_DNA"/>
</dbReference>
<organism evidence="1 2">
    <name type="scientific">Psychromarinibacter sediminicola</name>
    <dbReference type="NCBI Taxonomy" id="3033385"/>
    <lineage>
        <taxon>Bacteria</taxon>
        <taxon>Pseudomonadati</taxon>
        <taxon>Pseudomonadota</taxon>
        <taxon>Alphaproteobacteria</taxon>
        <taxon>Rhodobacterales</taxon>
        <taxon>Paracoccaceae</taxon>
        <taxon>Psychromarinibacter</taxon>
    </lineage>
</organism>
<dbReference type="Proteomes" id="UP001220964">
    <property type="component" value="Unassembled WGS sequence"/>
</dbReference>
<dbReference type="RefSeq" id="WP_275570026.1">
    <property type="nucleotide sequence ID" value="NZ_JARGYC010000173.1"/>
</dbReference>
<keyword evidence="2" id="KW-1185">Reference proteome</keyword>
<dbReference type="AlphaFoldDB" id="A0AAE3P068"/>
<name>A0AAE3P068_9RHOB</name>
<comment type="caution">
    <text evidence="1">The sequence shown here is derived from an EMBL/GenBank/DDBJ whole genome shotgun (WGS) entry which is preliminary data.</text>
</comment>
<reference evidence="1" key="1">
    <citation type="submission" date="2023-03" db="EMBL/GenBank/DDBJ databases">
        <title>Multiphase analysis and comparison of six strains from genera Psychromarinibacter, Lutimaribacter, and Maritimibacter, including a novel species: Psychromarinibacter sediminicola sp. nov.</title>
        <authorList>
            <person name="Wang Y.-H."/>
            <person name="Ye M.-Q."/>
            <person name="Du Z.-J."/>
        </authorList>
    </citation>
    <scope>NUCLEOTIDE SEQUENCE</scope>
    <source>
        <strain evidence="1">C21-152</strain>
    </source>
</reference>
<evidence type="ECO:0000313" key="2">
    <source>
        <dbReference type="Proteomes" id="UP001220964"/>
    </source>
</evidence>
<protein>
    <submittedName>
        <fullName evidence="1">Uncharacterized protein</fullName>
    </submittedName>
</protein>
<gene>
    <name evidence="1" type="ORF">P1J78_24700</name>
</gene>
<evidence type="ECO:0000313" key="1">
    <source>
        <dbReference type="EMBL" id="MDF0603917.1"/>
    </source>
</evidence>
<sequence>MQDKHNIPAAVRDLQERRIRRKTGLPEQLAREVAAFAFGGACK</sequence>